<accession>A0A8T1VSH6</accession>
<dbReference type="InterPro" id="IPR002999">
    <property type="entry name" value="Tudor"/>
</dbReference>
<dbReference type="SMART" id="SM00333">
    <property type="entry name" value="TUDOR"/>
    <property type="match status" value="1"/>
</dbReference>
<protein>
    <recommendedName>
        <fullName evidence="2">Tudor domain-containing protein</fullName>
    </recommendedName>
</protein>
<evidence type="ECO:0000313" key="4">
    <source>
        <dbReference type="Proteomes" id="UP000693981"/>
    </source>
</evidence>
<reference evidence="3" key="1">
    <citation type="submission" date="2021-02" db="EMBL/GenBank/DDBJ databases">
        <authorList>
            <person name="Palmer J.M."/>
        </authorList>
    </citation>
    <scope>NUCLEOTIDE SEQUENCE</scope>
    <source>
        <strain evidence="3">SCRP23</strain>
    </source>
</reference>
<dbReference type="Proteomes" id="UP000693981">
    <property type="component" value="Unassembled WGS sequence"/>
</dbReference>
<comment type="caution">
    <text evidence="3">The sequence shown here is derived from an EMBL/GenBank/DDBJ whole genome shotgun (WGS) entry which is preliminary data.</text>
</comment>
<evidence type="ECO:0000259" key="2">
    <source>
        <dbReference type="SMART" id="SM00333"/>
    </source>
</evidence>
<evidence type="ECO:0000313" key="3">
    <source>
        <dbReference type="EMBL" id="KAG7384305.1"/>
    </source>
</evidence>
<sequence>MVKQRTEYLRGRVCACHTNGSYDVKLARPPHKVLQRLAPELLSPDDEDDGDSDVDVDVTERDSPRAPKVKSPPKKEDSDDDFEPEFSRGDRVEARFGGQAAYYPGTIERVYPNGTCDISYDDGDEEERVATRLIRALPRTTEARKPTTTTKAKPGNGSDGYESDFFESD</sequence>
<dbReference type="OrthoDB" id="126859at2759"/>
<proteinExistence type="predicted"/>
<keyword evidence="4" id="KW-1185">Reference proteome</keyword>
<feature type="region of interest" description="Disordered" evidence="1">
    <location>
        <begin position="137"/>
        <end position="169"/>
    </location>
</feature>
<dbReference type="CDD" id="cd04508">
    <property type="entry name" value="Tudor_SF"/>
    <property type="match status" value="1"/>
</dbReference>
<evidence type="ECO:0000256" key="1">
    <source>
        <dbReference type="SAM" id="MobiDB-lite"/>
    </source>
</evidence>
<dbReference type="AlphaFoldDB" id="A0A8T1VSH6"/>
<dbReference type="EMBL" id="JAGDFL010000605">
    <property type="protein sequence ID" value="KAG7384305.1"/>
    <property type="molecule type" value="Genomic_DNA"/>
</dbReference>
<feature type="region of interest" description="Disordered" evidence="1">
    <location>
        <begin position="35"/>
        <end position="93"/>
    </location>
</feature>
<gene>
    <name evidence="3" type="ORF">PHYBOEH_009569</name>
</gene>
<organism evidence="3 4">
    <name type="scientific">Phytophthora boehmeriae</name>
    <dbReference type="NCBI Taxonomy" id="109152"/>
    <lineage>
        <taxon>Eukaryota</taxon>
        <taxon>Sar</taxon>
        <taxon>Stramenopiles</taxon>
        <taxon>Oomycota</taxon>
        <taxon>Peronosporomycetes</taxon>
        <taxon>Peronosporales</taxon>
        <taxon>Peronosporaceae</taxon>
        <taxon>Phytophthora</taxon>
    </lineage>
</organism>
<name>A0A8T1VSH6_9STRA</name>
<feature type="domain" description="Tudor" evidence="2">
    <location>
        <begin position="84"/>
        <end position="142"/>
    </location>
</feature>
<feature type="compositionally biased region" description="Acidic residues" evidence="1">
    <location>
        <begin position="43"/>
        <end position="57"/>
    </location>
</feature>